<dbReference type="STRING" id="1182545.A0A072P2U3"/>
<dbReference type="GO" id="GO:0032790">
    <property type="term" value="P:ribosome disassembly"/>
    <property type="evidence" value="ECO:0007669"/>
    <property type="project" value="TreeGrafter"/>
</dbReference>
<dbReference type="GO" id="GO:0003743">
    <property type="term" value="F:translation initiation factor activity"/>
    <property type="evidence" value="ECO:0007669"/>
    <property type="project" value="UniProtKB-KW"/>
</dbReference>
<dbReference type="GO" id="GO:0005739">
    <property type="term" value="C:mitochondrion"/>
    <property type="evidence" value="ECO:0007669"/>
    <property type="project" value="TreeGrafter"/>
</dbReference>
<dbReference type="GeneID" id="25285467"/>
<organism evidence="4 5">
    <name type="scientific">Exophiala aquamarina CBS 119918</name>
    <dbReference type="NCBI Taxonomy" id="1182545"/>
    <lineage>
        <taxon>Eukaryota</taxon>
        <taxon>Fungi</taxon>
        <taxon>Dikarya</taxon>
        <taxon>Ascomycota</taxon>
        <taxon>Pezizomycotina</taxon>
        <taxon>Eurotiomycetes</taxon>
        <taxon>Chaetothyriomycetidae</taxon>
        <taxon>Chaetothyriales</taxon>
        <taxon>Herpotrichiellaceae</taxon>
        <taxon>Exophiala</taxon>
    </lineage>
</organism>
<dbReference type="Proteomes" id="UP000027920">
    <property type="component" value="Unassembled WGS sequence"/>
</dbReference>
<comment type="caution">
    <text evidence="4">The sequence shown here is derived from an EMBL/GenBank/DDBJ whole genome shotgun (WGS) entry which is preliminary data.</text>
</comment>
<keyword evidence="5" id="KW-1185">Reference proteome</keyword>
<protein>
    <recommendedName>
        <fullName evidence="6">Translation initiation factor 3 C-terminal domain-containing protein</fullName>
    </recommendedName>
</protein>
<gene>
    <name evidence="4" type="ORF">A1O9_10563</name>
</gene>
<dbReference type="InterPro" id="IPR036788">
    <property type="entry name" value="T_IF-3_C_sf"/>
</dbReference>
<dbReference type="SUPFAM" id="SSF55200">
    <property type="entry name" value="Translation initiation factor IF3, C-terminal domain"/>
    <property type="match status" value="1"/>
</dbReference>
<dbReference type="HOGENOM" id="CLU_062478_1_1_1"/>
<reference evidence="4 5" key="1">
    <citation type="submission" date="2013-03" db="EMBL/GenBank/DDBJ databases">
        <title>The Genome Sequence of Exophiala aquamarina CBS 119918.</title>
        <authorList>
            <consortium name="The Broad Institute Genomics Platform"/>
            <person name="Cuomo C."/>
            <person name="de Hoog S."/>
            <person name="Gorbushina A."/>
            <person name="Walker B."/>
            <person name="Young S.K."/>
            <person name="Zeng Q."/>
            <person name="Gargeya S."/>
            <person name="Fitzgerald M."/>
            <person name="Haas B."/>
            <person name="Abouelleil A."/>
            <person name="Allen A.W."/>
            <person name="Alvarado L."/>
            <person name="Arachchi H.M."/>
            <person name="Berlin A.M."/>
            <person name="Chapman S.B."/>
            <person name="Gainer-Dewar J."/>
            <person name="Goldberg J."/>
            <person name="Griggs A."/>
            <person name="Gujja S."/>
            <person name="Hansen M."/>
            <person name="Howarth C."/>
            <person name="Imamovic A."/>
            <person name="Ireland A."/>
            <person name="Larimer J."/>
            <person name="McCowan C."/>
            <person name="Murphy C."/>
            <person name="Pearson M."/>
            <person name="Poon T.W."/>
            <person name="Priest M."/>
            <person name="Roberts A."/>
            <person name="Saif S."/>
            <person name="Shea T."/>
            <person name="Sisk P."/>
            <person name="Sykes S."/>
            <person name="Wortman J."/>
            <person name="Nusbaum C."/>
            <person name="Birren B."/>
        </authorList>
    </citation>
    <scope>NUCLEOTIDE SEQUENCE [LARGE SCALE GENOMIC DNA]</scope>
    <source>
        <strain evidence="4 5">CBS 119918</strain>
    </source>
</reference>
<keyword evidence="3" id="KW-0648">Protein biosynthesis</keyword>
<accession>A0A072P2U3</accession>
<evidence type="ECO:0008006" key="6">
    <source>
        <dbReference type="Google" id="ProtNLM"/>
    </source>
</evidence>
<evidence type="ECO:0000313" key="4">
    <source>
        <dbReference type="EMBL" id="KEF53588.1"/>
    </source>
</evidence>
<evidence type="ECO:0000256" key="2">
    <source>
        <dbReference type="ARBA" id="ARBA00022540"/>
    </source>
</evidence>
<dbReference type="EMBL" id="AMGV01000013">
    <property type="protein sequence ID" value="KEF53588.1"/>
    <property type="molecule type" value="Genomic_DNA"/>
</dbReference>
<dbReference type="AlphaFoldDB" id="A0A072P2U3"/>
<keyword evidence="2" id="KW-0396">Initiation factor</keyword>
<dbReference type="Gene3D" id="3.30.110.10">
    <property type="entry name" value="Translation initiation factor 3 (IF-3), C-terminal domain"/>
    <property type="match status" value="1"/>
</dbReference>
<dbReference type="PANTHER" id="PTHR10938:SF0">
    <property type="entry name" value="TRANSLATION INITIATION FACTOR IF-3, MITOCHONDRIAL"/>
    <property type="match status" value="1"/>
</dbReference>
<dbReference type="GO" id="GO:0043022">
    <property type="term" value="F:ribosome binding"/>
    <property type="evidence" value="ECO:0007669"/>
    <property type="project" value="TreeGrafter"/>
</dbReference>
<dbReference type="InterPro" id="IPR001288">
    <property type="entry name" value="Translation_initiation_fac_3"/>
</dbReference>
<dbReference type="RefSeq" id="XP_013256178.1">
    <property type="nucleotide sequence ID" value="XM_013400724.1"/>
</dbReference>
<name>A0A072P2U3_9EURO</name>
<sequence>MDEAIDTLEVQIKTEQGLSEPRSLWQVMRSINRSTTHVVQITKPGEREIAVVKIMDRRDMIKSIANREEATRKAAATAKSKKPKQLELNWAIAPNDLQMKLNQMESFLQQGKKVEIMLAAKRHQRKATVDEANAVMKAVRDRIEAAGAKESKPMEGRLLGQVLMAIEK</sequence>
<comment type="similarity">
    <text evidence="1">Belongs to the IF-3 family.</text>
</comment>
<dbReference type="OrthoDB" id="21573at2759"/>
<dbReference type="PANTHER" id="PTHR10938">
    <property type="entry name" value="TRANSLATION INITIATION FACTOR IF-3"/>
    <property type="match status" value="1"/>
</dbReference>
<proteinExistence type="inferred from homology"/>
<evidence type="ECO:0000313" key="5">
    <source>
        <dbReference type="Proteomes" id="UP000027920"/>
    </source>
</evidence>
<dbReference type="VEuPathDB" id="FungiDB:A1O9_10563"/>
<dbReference type="GO" id="GO:0070124">
    <property type="term" value="P:mitochondrial translational initiation"/>
    <property type="evidence" value="ECO:0007669"/>
    <property type="project" value="TreeGrafter"/>
</dbReference>
<evidence type="ECO:0000256" key="1">
    <source>
        <dbReference type="ARBA" id="ARBA00005439"/>
    </source>
</evidence>
<evidence type="ECO:0000256" key="3">
    <source>
        <dbReference type="ARBA" id="ARBA00022917"/>
    </source>
</evidence>